<organism evidence="3 4">
    <name type="scientific">Idiomarina baltica</name>
    <dbReference type="NCBI Taxonomy" id="190892"/>
    <lineage>
        <taxon>Bacteria</taxon>
        <taxon>Pseudomonadati</taxon>
        <taxon>Pseudomonadota</taxon>
        <taxon>Gammaproteobacteria</taxon>
        <taxon>Alteromonadales</taxon>
        <taxon>Idiomarinaceae</taxon>
        <taxon>Idiomarina</taxon>
    </lineage>
</organism>
<dbReference type="Proteomes" id="UP000262878">
    <property type="component" value="Unassembled WGS sequence"/>
</dbReference>
<name>A0A348WMI4_9GAMM</name>
<evidence type="ECO:0000256" key="1">
    <source>
        <dbReference type="SAM" id="MobiDB-lite"/>
    </source>
</evidence>
<gene>
    <name evidence="3" type="ORF">DCR58_03055</name>
</gene>
<dbReference type="RefSeq" id="WP_006956996.1">
    <property type="nucleotide sequence ID" value="NZ_DAIRLQ010000009.1"/>
</dbReference>
<keyword evidence="2" id="KW-0732">Signal</keyword>
<evidence type="ECO:0000313" key="3">
    <source>
        <dbReference type="EMBL" id="HAR55746.1"/>
    </source>
</evidence>
<feature type="region of interest" description="Disordered" evidence="1">
    <location>
        <begin position="53"/>
        <end position="75"/>
    </location>
</feature>
<proteinExistence type="predicted"/>
<sequence>MYRKFFALLIVTISLLAQPAMASLSAHNVQSVSSDCDLSVYHAEHSQGIIQTSGANDIGSEQPDHSPAITSQNFSPSLAITDERVQITVRFVTGVDFIRPQLRAPPTTV</sequence>
<accession>A0A348WMI4</accession>
<protein>
    <submittedName>
        <fullName evidence="3">Uncharacterized protein</fullName>
    </submittedName>
</protein>
<feature type="signal peptide" evidence="2">
    <location>
        <begin position="1"/>
        <end position="22"/>
    </location>
</feature>
<dbReference type="AlphaFoldDB" id="A0A348WMI4"/>
<dbReference type="STRING" id="314276.OS145_05825"/>
<dbReference type="EMBL" id="DMUP01000067">
    <property type="protein sequence ID" value="HAR55746.1"/>
    <property type="molecule type" value="Genomic_DNA"/>
</dbReference>
<evidence type="ECO:0000313" key="4">
    <source>
        <dbReference type="Proteomes" id="UP000262878"/>
    </source>
</evidence>
<feature type="chain" id="PRO_5016600376" evidence="2">
    <location>
        <begin position="23"/>
        <end position="109"/>
    </location>
</feature>
<reference evidence="3 4" key="1">
    <citation type="journal article" date="2018" name="Nat. Biotechnol.">
        <title>A standardized bacterial taxonomy based on genome phylogeny substantially revises the tree of life.</title>
        <authorList>
            <person name="Parks D.H."/>
            <person name="Chuvochina M."/>
            <person name="Waite D.W."/>
            <person name="Rinke C."/>
            <person name="Skarshewski A."/>
            <person name="Chaumeil P.A."/>
            <person name="Hugenholtz P."/>
        </authorList>
    </citation>
    <scope>NUCLEOTIDE SEQUENCE [LARGE SCALE GENOMIC DNA]</scope>
    <source>
        <strain evidence="3">UBA9360</strain>
    </source>
</reference>
<comment type="caution">
    <text evidence="3">The sequence shown here is derived from an EMBL/GenBank/DDBJ whole genome shotgun (WGS) entry which is preliminary data.</text>
</comment>
<evidence type="ECO:0000256" key="2">
    <source>
        <dbReference type="SAM" id="SignalP"/>
    </source>
</evidence>